<dbReference type="EMBL" id="FN595227">
    <property type="protein sequence ID" value="CCB45601.1"/>
    <property type="molecule type" value="Genomic_DNA"/>
</dbReference>
<reference evidence="3" key="1">
    <citation type="journal article" date="2007" name="Nature">
        <title>The grapevine genome sequence suggests ancestral hexaploidization in major angiosperm phyla.</title>
        <authorList>
            <consortium name="The French-Italian Public Consortium for Grapevine Genome Characterization."/>
            <person name="Jaillon O."/>
            <person name="Aury J.-M."/>
            <person name="Noel B."/>
            <person name="Policriti A."/>
            <person name="Clepet C."/>
            <person name="Casagrande A."/>
            <person name="Choisne N."/>
            <person name="Aubourg S."/>
            <person name="Vitulo N."/>
            <person name="Jubin C."/>
            <person name="Vezzi A."/>
            <person name="Legeai F."/>
            <person name="Hugueney P."/>
            <person name="Dasilva C."/>
            <person name="Horner D."/>
            <person name="Mica E."/>
            <person name="Jublot D."/>
            <person name="Poulain J."/>
            <person name="Bruyere C."/>
            <person name="Billault A."/>
            <person name="Segurens B."/>
            <person name="Gouyvenoux M."/>
            <person name="Ugarte E."/>
            <person name="Cattonaro F."/>
            <person name="Anthouard V."/>
            <person name="Vico V."/>
            <person name="Del Fabbro C."/>
            <person name="Alaux M."/>
            <person name="Di Gaspero G."/>
            <person name="Dumas V."/>
            <person name="Felice N."/>
            <person name="Paillard S."/>
            <person name="Juman I."/>
            <person name="Moroldo M."/>
            <person name="Scalabrin S."/>
            <person name="Canaguier A."/>
            <person name="Le Clainche I."/>
            <person name="Malacrida G."/>
            <person name="Durand E."/>
            <person name="Pesole G."/>
            <person name="Laucou V."/>
            <person name="Chatelet P."/>
            <person name="Merdinoglu D."/>
            <person name="Delledonne M."/>
            <person name="Pezzotti M."/>
            <person name="Lecharny A."/>
            <person name="Scarpelli C."/>
            <person name="Artiguenave F."/>
            <person name="Pe M.E."/>
            <person name="Valle G."/>
            <person name="Morgante M."/>
            <person name="Caboche M."/>
            <person name="Adam-Blondon A.-F."/>
            <person name="Weissenbach J."/>
            <person name="Quetier F."/>
            <person name="Wincker P."/>
        </authorList>
    </citation>
    <scope>NUCLEOTIDE SEQUENCE [LARGE SCALE GENOMIC DNA]</scope>
    <source>
        <strain evidence="3">cv. Pinot noir / PN40024</strain>
    </source>
</reference>
<proteinExistence type="predicted"/>
<dbReference type="HOGENOM" id="CLU_2337819_0_0_1"/>
<sequence length="98" mass="11136">MKAVESEKWGRLSKVQRRCTWRAQGKKSNVGGFCLISARLDSATYITWSVIVEKKNTPSYMWNKVVNPKAASQEVDSRGSVSKPRTCRKMKSERNSPL</sequence>
<dbReference type="AlphaFoldDB" id="F6H0X9"/>
<dbReference type="InParanoid" id="F6H0X9"/>
<evidence type="ECO:0000256" key="1">
    <source>
        <dbReference type="SAM" id="MobiDB-lite"/>
    </source>
</evidence>
<keyword evidence="3" id="KW-1185">Reference proteome</keyword>
<evidence type="ECO:0000313" key="2">
    <source>
        <dbReference type="EMBL" id="CCB45601.1"/>
    </source>
</evidence>
<dbReference type="Proteomes" id="UP000009183">
    <property type="component" value="Chromosome 18"/>
</dbReference>
<gene>
    <name evidence="2" type="ordered locus">VIT_18s0001g06440</name>
</gene>
<evidence type="ECO:0000313" key="3">
    <source>
        <dbReference type="Proteomes" id="UP000009183"/>
    </source>
</evidence>
<name>F6H0X9_VITVI</name>
<protein>
    <submittedName>
        <fullName evidence="2">Uncharacterized protein</fullName>
    </submittedName>
</protein>
<organism evidence="2 3">
    <name type="scientific">Vitis vinifera</name>
    <name type="common">Grape</name>
    <dbReference type="NCBI Taxonomy" id="29760"/>
    <lineage>
        <taxon>Eukaryota</taxon>
        <taxon>Viridiplantae</taxon>
        <taxon>Streptophyta</taxon>
        <taxon>Embryophyta</taxon>
        <taxon>Tracheophyta</taxon>
        <taxon>Spermatophyta</taxon>
        <taxon>Magnoliopsida</taxon>
        <taxon>eudicotyledons</taxon>
        <taxon>Gunneridae</taxon>
        <taxon>Pentapetalae</taxon>
        <taxon>rosids</taxon>
        <taxon>Vitales</taxon>
        <taxon>Vitaceae</taxon>
        <taxon>Viteae</taxon>
        <taxon>Vitis</taxon>
    </lineage>
</organism>
<accession>F6H0X9</accession>
<feature type="region of interest" description="Disordered" evidence="1">
    <location>
        <begin position="70"/>
        <end position="98"/>
    </location>
</feature>
<dbReference type="PaxDb" id="29760-VIT_18s0001g06440.t01"/>